<accession>A0ABU9TS44</accession>
<comment type="caution">
    <text evidence="1">The sequence shown here is derived from an EMBL/GenBank/DDBJ whole genome shotgun (WGS) entry which is preliminary data.</text>
</comment>
<dbReference type="Proteomes" id="UP001449225">
    <property type="component" value="Unassembled WGS sequence"/>
</dbReference>
<name>A0ABU9TS44_9GAMM</name>
<proteinExistence type="predicted"/>
<evidence type="ECO:0000313" key="2">
    <source>
        <dbReference type="Proteomes" id="UP001449225"/>
    </source>
</evidence>
<keyword evidence="2" id="KW-1185">Reference proteome</keyword>
<evidence type="ECO:0008006" key="3">
    <source>
        <dbReference type="Google" id="ProtNLM"/>
    </source>
</evidence>
<dbReference type="RefSeq" id="WP_342854342.1">
    <property type="nucleotide sequence ID" value="NZ_JBBMRA010000007.1"/>
</dbReference>
<reference evidence="1 2" key="1">
    <citation type="submission" date="2024-03" db="EMBL/GenBank/DDBJ databases">
        <title>Community enrichment and isolation of bacterial strains for fucoidan degradation.</title>
        <authorList>
            <person name="Sichert A."/>
        </authorList>
    </citation>
    <scope>NUCLEOTIDE SEQUENCE [LARGE SCALE GENOMIC DNA]</scope>
    <source>
        <strain evidence="1 2">AS76</strain>
    </source>
</reference>
<sequence length="617" mass="70513">MKSSVRYLPTKKFHILPICGLAPDELKESARSCSLDRENVKLTTLQNLLANSLGIKEGFSGYRDAYEKRIMTFLVEHGLSHKADLIAPRLPKGNSSLYRLTVEQVSDRLFCSGKGIPSRLFTGYDFDFHARYDNAQWECNQRLGRVLYETKEKREDIEKELLQQAFQEPETEVEGCDVSLRNFVIAGMLVSKISPSFNLMGDMLVEPVRDELVVSEKYYASECDLGYKATDQELCLLSGKLFRAEIDSDTKGWVDVIPFNECLIFLKGRNGEYDFVIKGLRSDKFEHQLYEPYLKRSDIPSQMNEEYHFKRWYYFAYQGWRERDEHVAEQAFYDNGGDSSNYPGLTNVQRMYFEKLGVFRPIDVKDAKKADLPFSIYPVQLDSHCLYVSELISIAELGRFTNQNPEYYQAREGLCEGSQLDCLLPMNMENPNLPAAVTWFDACAYMSYIERTYGVPVRLLRVHEYQALRIQGGDDYSSSSMMPLGTVAIDDTDGVNRLAAFPFMSDGLLEFFEPSGESLGSHPKYMDEERFQNLGCKFVDTLKYSNHPSGLKFVDSDSFCEWLFENAGGRQAACVRSKSLSSIYGTPFLERDLFPATSTGKYKHVKVGFRVCFAAAN</sequence>
<dbReference type="EMBL" id="JBBMRA010000007">
    <property type="protein sequence ID" value="MEM5536540.1"/>
    <property type="molecule type" value="Genomic_DNA"/>
</dbReference>
<protein>
    <recommendedName>
        <fullName evidence="3">Sulfatase-modifying factor enzyme 1</fullName>
    </recommendedName>
</protein>
<organism evidence="1 2">
    <name type="scientific">Neptuniibacter pectenicola</name>
    <dbReference type="NCBI Taxonomy" id="1806669"/>
    <lineage>
        <taxon>Bacteria</taxon>
        <taxon>Pseudomonadati</taxon>
        <taxon>Pseudomonadota</taxon>
        <taxon>Gammaproteobacteria</taxon>
        <taxon>Oceanospirillales</taxon>
        <taxon>Oceanospirillaceae</taxon>
        <taxon>Neptuniibacter</taxon>
    </lineage>
</organism>
<evidence type="ECO:0000313" key="1">
    <source>
        <dbReference type="EMBL" id="MEM5536540.1"/>
    </source>
</evidence>
<gene>
    <name evidence="1" type="ORF">WNY58_09070</name>
</gene>